<dbReference type="CDD" id="cd00590">
    <property type="entry name" value="RRM_SF"/>
    <property type="match status" value="1"/>
</dbReference>
<keyword evidence="3" id="KW-1185">Reference proteome</keyword>
<gene>
    <name evidence="2" type="ORF">Q2T77_18065</name>
</gene>
<dbReference type="InterPro" id="IPR035979">
    <property type="entry name" value="RBD_domain_sf"/>
</dbReference>
<name>A0ABT8S5K1_9BURK</name>
<comment type="caution">
    <text evidence="2">The sequence shown here is derived from an EMBL/GenBank/DDBJ whole genome shotgun (WGS) entry which is preliminary data.</text>
</comment>
<dbReference type="InterPro" id="IPR012677">
    <property type="entry name" value="Nucleotide-bd_a/b_plait_sf"/>
</dbReference>
<dbReference type="Pfam" id="PF00076">
    <property type="entry name" value="RRM_1"/>
    <property type="match status" value="1"/>
</dbReference>
<evidence type="ECO:0000259" key="1">
    <source>
        <dbReference type="PROSITE" id="PS50102"/>
    </source>
</evidence>
<evidence type="ECO:0000313" key="2">
    <source>
        <dbReference type="EMBL" id="MDO1534196.1"/>
    </source>
</evidence>
<organism evidence="2 3">
    <name type="scientific">Variovorax ginsengisoli</name>
    <dbReference type="NCBI Taxonomy" id="363844"/>
    <lineage>
        <taxon>Bacteria</taxon>
        <taxon>Pseudomonadati</taxon>
        <taxon>Pseudomonadota</taxon>
        <taxon>Betaproteobacteria</taxon>
        <taxon>Burkholderiales</taxon>
        <taxon>Comamonadaceae</taxon>
        <taxon>Variovorax</taxon>
    </lineage>
</organism>
<dbReference type="Gene3D" id="3.30.70.330">
    <property type="match status" value="1"/>
</dbReference>
<dbReference type="SUPFAM" id="SSF54928">
    <property type="entry name" value="RNA-binding domain, RBD"/>
    <property type="match status" value="1"/>
</dbReference>
<dbReference type="PROSITE" id="PS50102">
    <property type="entry name" value="RRM"/>
    <property type="match status" value="1"/>
</dbReference>
<dbReference type="InterPro" id="IPR000504">
    <property type="entry name" value="RRM_dom"/>
</dbReference>
<dbReference type="RefSeq" id="WP_286520646.1">
    <property type="nucleotide sequence ID" value="NZ_JAUJZH010000012.1"/>
</dbReference>
<protein>
    <submittedName>
        <fullName evidence="2">RNA-binding protein</fullName>
    </submittedName>
</protein>
<reference evidence="2" key="1">
    <citation type="submission" date="2023-06" db="EMBL/GenBank/DDBJ databases">
        <authorList>
            <person name="Jiang Y."/>
            <person name="Liu Q."/>
        </authorList>
    </citation>
    <scope>NUCLEOTIDE SEQUENCE</scope>
    <source>
        <strain evidence="2">CGMCC 1.12090</strain>
    </source>
</reference>
<feature type="domain" description="RRM" evidence="1">
    <location>
        <begin position="5"/>
        <end position="80"/>
    </location>
</feature>
<dbReference type="EMBL" id="JAUKVY010000012">
    <property type="protein sequence ID" value="MDO1534196.1"/>
    <property type="molecule type" value="Genomic_DNA"/>
</dbReference>
<sequence>MQQQVHIVIGNLPDDVTEEGIREALSAFAQADKIRLVNETGTPSALIDVDMPRAQVEALAQRINGRSYQGRVLRAWVPKMDW</sequence>
<evidence type="ECO:0000313" key="3">
    <source>
        <dbReference type="Proteomes" id="UP001169027"/>
    </source>
</evidence>
<accession>A0ABT8S5K1</accession>
<proteinExistence type="predicted"/>
<dbReference type="Proteomes" id="UP001169027">
    <property type="component" value="Unassembled WGS sequence"/>
</dbReference>